<comment type="caution">
    <text evidence="1">The sequence shown here is derived from an EMBL/GenBank/DDBJ whole genome shotgun (WGS) entry which is preliminary data.</text>
</comment>
<gene>
    <name evidence="1" type="ORF">BDR25DRAFT_1795</name>
</gene>
<reference evidence="1" key="1">
    <citation type="journal article" date="2020" name="Stud. Mycol.">
        <title>101 Dothideomycetes genomes: a test case for predicting lifestyles and emergence of pathogens.</title>
        <authorList>
            <person name="Haridas S."/>
            <person name="Albert R."/>
            <person name="Binder M."/>
            <person name="Bloem J."/>
            <person name="Labutti K."/>
            <person name="Salamov A."/>
            <person name="Andreopoulos B."/>
            <person name="Baker S."/>
            <person name="Barry K."/>
            <person name="Bills G."/>
            <person name="Bluhm B."/>
            <person name="Cannon C."/>
            <person name="Castanera R."/>
            <person name="Culley D."/>
            <person name="Daum C."/>
            <person name="Ezra D."/>
            <person name="Gonzalez J."/>
            <person name="Henrissat B."/>
            <person name="Kuo A."/>
            <person name="Liang C."/>
            <person name="Lipzen A."/>
            <person name="Lutzoni F."/>
            <person name="Magnuson J."/>
            <person name="Mondo S."/>
            <person name="Nolan M."/>
            <person name="Ohm R."/>
            <person name="Pangilinan J."/>
            <person name="Park H.-J."/>
            <person name="Ramirez L."/>
            <person name="Alfaro M."/>
            <person name="Sun H."/>
            <person name="Tritt A."/>
            <person name="Yoshinaga Y."/>
            <person name="Zwiers L.-H."/>
            <person name="Turgeon B."/>
            <person name="Goodwin S."/>
            <person name="Spatafora J."/>
            <person name="Crous P."/>
            <person name="Grigoriev I."/>
        </authorList>
    </citation>
    <scope>NUCLEOTIDE SEQUENCE</scope>
    <source>
        <strain evidence="1">ATCC 200398</strain>
    </source>
</reference>
<name>A0ACB6RGQ7_9PLEO</name>
<evidence type="ECO:0000313" key="2">
    <source>
        <dbReference type="Proteomes" id="UP000799755"/>
    </source>
</evidence>
<proteinExistence type="predicted"/>
<dbReference type="EMBL" id="MU003492">
    <property type="protein sequence ID" value="KAF2477515.1"/>
    <property type="molecule type" value="Genomic_DNA"/>
</dbReference>
<organism evidence="1 2">
    <name type="scientific">Lindgomyces ingoldianus</name>
    <dbReference type="NCBI Taxonomy" id="673940"/>
    <lineage>
        <taxon>Eukaryota</taxon>
        <taxon>Fungi</taxon>
        <taxon>Dikarya</taxon>
        <taxon>Ascomycota</taxon>
        <taxon>Pezizomycotina</taxon>
        <taxon>Dothideomycetes</taxon>
        <taxon>Pleosporomycetidae</taxon>
        <taxon>Pleosporales</taxon>
        <taxon>Lindgomycetaceae</taxon>
        <taxon>Lindgomyces</taxon>
    </lineage>
</organism>
<keyword evidence="2" id="KW-1185">Reference proteome</keyword>
<evidence type="ECO:0000313" key="1">
    <source>
        <dbReference type="EMBL" id="KAF2477515.1"/>
    </source>
</evidence>
<dbReference type="Proteomes" id="UP000799755">
    <property type="component" value="Unassembled WGS sequence"/>
</dbReference>
<sequence>MRHDANTCHAESFAKWPRLSSVLDNASNLLLVGTGRRGRASAVLGMTKSRQGVVLINGGLTHYSQSARRRRPGVFCFSHQIALHCLSRPRLHENQGTSRCFVLSYYSSSRLSSHSFVSYYGTCIKFRHTSLSYRNTQRVLCPRHLSHLSSTNHARVCLKENMTAIIPRCNQTMRPCFCFSVYLSIMSTEEQPGWPQAAQRSGSLRQNAVTVPNFGY</sequence>
<accession>A0ACB6RGQ7</accession>
<protein>
    <submittedName>
        <fullName evidence="1">Uncharacterized protein</fullName>
    </submittedName>
</protein>